<dbReference type="AlphaFoldDB" id="A0A2S8GPH6"/>
<feature type="region of interest" description="Disordered" evidence="1">
    <location>
        <begin position="83"/>
        <end position="108"/>
    </location>
</feature>
<accession>A0A2S8GPH6</accession>
<name>A0A2S8GPH6_9BACT</name>
<sequence length="498" mass="55993">MREILFQYESVNPTTWAYLSSLLVIGLFFKFNRVWSVRNLDVLLIISLAPGLLMVYFGQQSIDRASTAPPIMAEAALLTPTLEGEAQPPPAPDAAASAEEDEDSKPSRQELLQIGRTLEKAGYVWLFCVSGLICLRLFLDPTMVRRPMLEPNLQIGGMVFITCALFVFLMTNIVVGRPSDADLRGVREASTSNPKEIEESLRHYGPGYRMLLLVPRIPTYQLAQTESTDLETSEQITIILGKAMAILANLALLAGMILVGYRHFDNIKMGIGAAMFYFLLPYTAVNTGRIDHVLPAAMLVWAIFFYRTPLVSGIFMGFAIGTLYYPLFLLPLWFSYYWERGRGRFLIGVVSTLALLALSLVFTSSDFETYMHQFRAMFGLWLPRDEGYTGFWNYYFNSNAYRIPVLAAFAVISIAFAIWPAQKNLGTLMSCTAGLMVAAQFWHANDGTTYIAWYMPLMLLTIFRPNLEDRVALRVIGEGWLRRPSPKATAEEEEKQAA</sequence>
<dbReference type="Proteomes" id="UP000237819">
    <property type="component" value="Unassembled WGS sequence"/>
</dbReference>
<protein>
    <recommendedName>
        <fullName evidence="5">DUF2029 domain-containing protein</fullName>
    </recommendedName>
</protein>
<organism evidence="3 4">
    <name type="scientific">Blastopirellula marina</name>
    <dbReference type="NCBI Taxonomy" id="124"/>
    <lineage>
        <taxon>Bacteria</taxon>
        <taxon>Pseudomonadati</taxon>
        <taxon>Planctomycetota</taxon>
        <taxon>Planctomycetia</taxon>
        <taxon>Pirellulales</taxon>
        <taxon>Pirellulaceae</taxon>
        <taxon>Blastopirellula</taxon>
    </lineage>
</organism>
<feature type="transmembrane region" description="Helical" evidence="2">
    <location>
        <begin position="345"/>
        <end position="362"/>
    </location>
</feature>
<feature type="transmembrane region" description="Helical" evidence="2">
    <location>
        <begin position="310"/>
        <end position="333"/>
    </location>
</feature>
<feature type="transmembrane region" description="Helical" evidence="2">
    <location>
        <begin position="401"/>
        <end position="419"/>
    </location>
</feature>
<keyword evidence="2" id="KW-1133">Transmembrane helix</keyword>
<dbReference type="EMBL" id="PUHZ01000010">
    <property type="protein sequence ID" value="PQO46346.1"/>
    <property type="molecule type" value="Genomic_DNA"/>
</dbReference>
<feature type="transmembrane region" description="Helical" evidence="2">
    <location>
        <begin position="15"/>
        <end position="32"/>
    </location>
</feature>
<evidence type="ECO:0000313" key="4">
    <source>
        <dbReference type="Proteomes" id="UP000237819"/>
    </source>
</evidence>
<keyword evidence="2" id="KW-0812">Transmembrane</keyword>
<reference evidence="3 4" key="1">
    <citation type="submission" date="2018-02" db="EMBL/GenBank/DDBJ databases">
        <title>Comparative genomes isolates from brazilian mangrove.</title>
        <authorList>
            <person name="Araujo J.E."/>
            <person name="Taketani R.G."/>
            <person name="Silva M.C.P."/>
            <person name="Loureco M.V."/>
            <person name="Andreote F.D."/>
        </authorList>
    </citation>
    <scope>NUCLEOTIDE SEQUENCE [LARGE SCALE GENOMIC DNA]</scope>
    <source>
        <strain evidence="3 4">Nap-Phe MGV</strain>
    </source>
</reference>
<gene>
    <name evidence="3" type="ORF">C5Y93_10210</name>
</gene>
<evidence type="ECO:0008006" key="5">
    <source>
        <dbReference type="Google" id="ProtNLM"/>
    </source>
</evidence>
<feature type="transmembrane region" description="Helical" evidence="2">
    <location>
        <begin position="236"/>
        <end position="259"/>
    </location>
</feature>
<feature type="transmembrane region" description="Helical" evidence="2">
    <location>
        <begin position="151"/>
        <end position="175"/>
    </location>
</feature>
<keyword evidence="2" id="KW-0472">Membrane</keyword>
<evidence type="ECO:0000256" key="2">
    <source>
        <dbReference type="SAM" id="Phobius"/>
    </source>
</evidence>
<proteinExistence type="predicted"/>
<comment type="caution">
    <text evidence="3">The sequence shown here is derived from an EMBL/GenBank/DDBJ whole genome shotgun (WGS) entry which is preliminary data.</text>
</comment>
<evidence type="ECO:0000313" key="3">
    <source>
        <dbReference type="EMBL" id="PQO46346.1"/>
    </source>
</evidence>
<feature type="transmembrane region" description="Helical" evidence="2">
    <location>
        <begin position="122"/>
        <end position="139"/>
    </location>
</feature>
<feature type="transmembrane region" description="Helical" evidence="2">
    <location>
        <begin position="271"/>
        <end position="290"/>
    </location>
</feature>
<evidence type="ECO:0000256" key="1">
    <source>
        <dbReference type="SAM" id="MobiDB-lite"/>
    </source>
</evidence>
<dbReference type="OrthoDB" id="256769at2"/>
<dbReference type="RefSeq" id="WP_105335317.1">
    <property type="nucleotide sequence ID" value="NZ_PUHZ01000010.1"/>
</dbReference>